<dbReference type="PANTHER" id="PTHR31157">
    <property type="entry name" value="SCP DOMAIN-CONTAINING PROTEIN"/>
    <property type="match status" value="1"/>
</dbReference>
<dbReference type="InterPro" id="IPR014044">
    <property type="entry name" value="CAP_dom"/>
</dbReference>
<dbReference type="Pfam" id="PF00188">
    <property type="entry name" value="CAP"/>
    <property type="match status" value="1"/>
</dbReference>
<keyword evidence="1" id="KW-0732">Signal</keyword>
<dbReference type="AlphaFoldDB" id="W0EWR0"/>
<protein>
    <submittedName>
        <fullName evidence="3">Allergen V5/Tpx-1 family protein</fullName>
    </submittedName>
</protein>
<dbReference type="Gene3D" id="3.40.33.10">
    <property type="entry name" value="CAP"/>
    <property type="match status" value="1"/>
</dbReference>
<dbReference type="OrthoDB" id="982527at2"/>
<dbReference type="STRING" id="929713.NIASO_08845"/>
<dbReference type="SUPFAM" id="SSF55797">
    <property type="entry name" value="PR-1-like"/>
    <property type="match status" value="1"/>
</dbReference>
<name>W0EWR0_9BACT</name>
<feature type="domain" description="SCP" evidence="2">
    <location>
        <begin position="42"/>
        <end position="153"/>
    </location>
</feature>
<dbReference type="HOGENOM" id="CLU_048111_3_0_10"/>
<reference evidence="3 4" key="1">
    <citation type="submission" date="2013-12" db="EMBL/GenBank/DDBJ databases">
        <authorList>
            <consortium name="DOE Joint Genome Institute"/>
            <person name="Eisen J."/>
            <person name="Huntemann M."/>
            <person name="Han J."/>
            <person name="Chen A."/>
            <person name="Kyrpides N."/>
            <person name="Mavromatis K."/>
            <person name="Markowitz V."/>
            <person name="Palaniappan K."/>
            <person name="Ivanova N."/>
            <person name="Schaumberg A."/>
            <person name="Pati A."/>
            <person name="Liolios K."/>
            <person name="Nordberg H.P."/>
            <person name="Cantor M.N."/>
            <person name="Hua S.X."/>
            <person name="Woyke T."/>
        </authorList>
    </citation>
    <scope>NUCLEOTIDE SEQUENCE [LARGE SCALE GENOMIC DNA]</scope>
    <source>
        <strain evidence="4">DSM 19437</strain>
    </source>
</reference>
<evidence type="ECO:0000313" key="3">
    <source>
        <dbReference type="EMBL" id="AHF15240.1"/>
    </source>
</evidence>
<evidence type="ECO:0000313" key="4">
    <source>
        <dbReference type="Proteomes" id="UP000003586"/>
    </source>
</evidence>
<evidence type="ECO:0000256" key="1">
    <source>
        <dbReference type="SAM" id="SignalP"/>
    </source>
</evidence>
<feature type="signal peptide" evidence="1">
    <location>
        <begin position="1"/>
        <end position="26"/>
    </location>
</feature>
<organism evidence="3 4">
    <name type="scientific">Niabella soli DSM 19437</name>
    <dbReference type="NCBI Taxonomy" id="929713"/>
    <lineage>
        <taxon>Bacteria</taxon>
        <taxon>Pseudomonadati</taxon>
        <taxon>Bacteroidota</taxon>
        <taxon>Chitinophagia</taxon>
        <taxon>Chitinophagales</taxon>
        <taxon>Chitinophagaceae</taxon>
        <taxon>Niabella</taxon>
    </lineage>
</organism>
<dbReference type="RefSeq" id="WP_008584487.1">
    <property type="nucleotide sequence ID" value="NZ_CP007035.1"/>
</dbReference>
<accession>W0EWR0</accession>
<dbReference type="Proteomes" id="UP000003586">
    <property type="component" value="Chromosome"/>
</dbReference>
<dbReference type="InterPro" id="IPR035940">
    <property type="entry name" value="CAP_sf"/>
</dbReference>
<feature type="chain" id="PRO_5004788261" evidence="1">
    <location>
        <begin position="27"/>
        <end position="165"/>
    </location>
</feature>
<keyword evidence="4" id="KW-1185">Reference proteome</keyword>
<sequence>MTRIPGFLFTIAFILLISSCAAPSRAQDNDNEPGFSSNALLGQINAIRAKGCNCGGVRYRAVPPVRWNTKLENAAVAQSNYMQRTNQLTHTGRNGTTPGKRITAAGYRWSYMAENVAMGQQNTTQVMQSWLQSPAHCKNIMSPYVSEIGAARSGRYWTLDLANPQ</sequence>
<proteinExistence type="predicted"/>
<dbReference type="PANTHER" id="PTHR31157:SF1">
    <property type="entry name" value="SCP DOMAIN-CONTAINING PROTEIN"/>
    <property type="match status" value="1"/>
</dbReference>
<evidence type="ECO:0000259" key="2">
    <source>
        <dbReference type="Pfam" id="PF00188"/>
    </source>
</evidence>
<gene>
    <name evidence="3" type="ORF">NIASO_08845</name>
</gene>
<dbReference type="EMBL" id="CP007035">
    <property type="protein sequence ID" value="AHF15240.1"/>
    <property type="molecule type" value="Genomic_DNA"/>
</dbReference>
<dbReference type="CDD" id="cd05379">
    <property type="entry name" value="CAP_bacterial"/>
    <property type="match status" value="1"/>
</dbReference>
<dbReference type="KEGG" id="nso:NIASO_08845"/>
<dbReference type="PROSITE" id="PS51257">
    <property type="entry name" value="PROKAR_LIPOPROTEIN"/>
    <property type="match status" value="1"/>
</dbReference>
<dbReference type="eggNOG" id="COG2340">
    <property type="taxonomic scope" value="Bacteria"/>
</dbReference>